<keyword evidence="4" id="KW-1185">Reference proteome</keyword>
<dbReference type="InterPro" id="IPR029016">
    <property type="entry name" value="GAF-like_dom_sf"/>
</dbReference>
<proteinExistence type="predicted"/>
<dbReference type="Proteomes" id="UP001228113">
    <property type="component" value="Chromosome"/>
</dbReference>
<dbReference type="SMART" id="SM00065">
    <property type="entry name" value="GAF"/>
    <property type="match status" value="1"/>
</dbReference>
<dbReference type="SUPFAM" id="SSF55785">
    <property type="entry name" value="PYP-like sensor domain (PAS domain)"/>
    <property type="match status" value="1"/>
</dbReference>
<dbReference type="CDD" id="cd00130">
    <property type="entry name" value="PAS"/>
    <property type="match status" value="1"/>
</dbReference>
<dbReference type="AlphaFoldDB" id="A0AA48KF20"/>
<dbReference type="InterPro" id="IPR003018">
    <property type="entry name" value="GAF"/>
</dbReference>
<dbReference type="Pfam" id="PF00989">
    <property type="entry name" value="PAS"/>
    <property type="match status" value="1"/>
</dbReference>
<dbReference type="Pfam" id="PF13185">
    <property type="entry name" value="GAF_2"/>
    <property type="match status" value="1"/>
</dbReference>
<dbReference type="InterPro" id="IPR035965">
    <property type="entry name" value="PAS-like_dom_sf"/>
</dbReference>
<organism evidence="3 4">
    <name type="scientific">Mesoterricola sediminis</name>
    <dbReference type="NCBI Taxonomy" id="2927980"/>
    <lineage>
        <taxon>Bacteria</taxon>
        <taxon>Pseudomonadati</taxon>
        <taxon>Acidobacteriota</taxon>
        <taxon>Holophagae</taxon>
        <taxon>Holophagales</taxon>
        <taxon>Holophagaceae</taxon>
        <taxon>Mesoterricola</taxon>
    </lineage>
</organism>
<dbReference type="GO" id="GO:0006355">
    <property type="term" value="P:regulation of DNA-templated transcription"/>
    <property type="evidence" value="ECO:0007669"/>
    <property type="project" value="InterPro"/>
</dbReference>
<dbReference type="RefSeq" id="WP_316410760.1">
    <property type="nucleotide sequence ID" value="NZ_AP027081.1"/>
</dbReference>
<dbReference type="Gene3D" id="3.30.450.20">
    <property type="entry name" value="PAS domain"/>
    <property type="match status" value="1"/>
</dbReference>
<dbReference type="KEGG" id="msea:METESE_35780"/>
<reference evidence="3" key="1">
    <citation type="journal article" date="2023" name="Int. J. Syst. Evol. Microbiol.">
        <title>Mesoterricola silvestris gen. nov., sp. nov., Mesoterricola sediminis sp. nov., Geothrix oryzae sp. nov., Geothrix edaphica sp. nov., Geothrix rubra sp. nov., and Geothrix limicola sp. nov., six novel members of Acidobacteriota isolated from soils.</title>
        <authorList>
            <person name="Itoh H."/>
            <person name="Sugisawa Y."/>
            <person name="Mise K."/>
            <person name="Xu Z."/>
            <person name="Kuniyasu M."/>
            <person name="Ushijima N."/>
            <person name="Kawano K."/>
            <person name="Kobayashi E."/>
            <person name="Shiratori Y."/>
            <person name="Masuda Y."/>
            <person name="Senoo K."/>
        </authorList>
    </citation>
    <scope>NUCLEOTIDE SEQUENCE</scope>
    <source>
        <strain evidence="3">W786</strain>
    </source>
</reference>
<sequence>MDQAQQPGRQWKRLALRRARFSPDQPFFKLSPHPILIFDEETLQIVEVNPAAEAHYGYPRETFKSMTMLDIRPPEDIPRLLAYTADARGSSQAHAALWRHRKSDGQIIYVHISNHPLRLGGRRCRVTFIADITERLRMSERLIRVREDQDWQISLRTAELRESEHQLRRTVRILRLTQEINQTLQSAQDPEELLASACRLLTEEGGYTLAWVGYRDGNAEGDVRLVAKAGPDMAYLDTLRVRWADEPQGQGPTGIAIRTGKAAVARDIRTDPRMGPWREEARRTGFGSSIALPLKAGGHTFGALTLYARQPDAFCLDEQRLLASLADTLAFGVTALLDRAERARVEEEARRLAGVVGQAASVLLPSPEERHPAGPPSLLDTIRRAYEQAIAMRGRLRLV</sequence>
<evidence type="ECO:0000313" key="4">
    <source>
        <dbReference type="Proteomes" id="UP001228113"/>
    </source>
</evidence>
<dbReference type="InterPro" id="IPR000014">
    <property type="entry name" value="PAS"/>
</dbReference>
<protein>
    <recommendedName>
        <fullName evidence="5">PAS domain S-box-containing protein</fullName>
    </recommendedName>
</protein>
<evidence type="ECO:0008006" key="5">
    <source>
        <dbReference type="Google" id="ProtNLM"/>
    </source>
</evidence>
<dbReference type="Gene3D" id="3.30.450.40">
    <property type="match status" value="1"/>
</dbReference>
<accession>A0AA48KF20</accession>
<evidence type="ECO:0000259" key="2">
    <source>
        <dbReference type="SMART" id="SM00091"/>
    </source>
</evidence>
<evidence type="ECO:0000313" key="3">
    <source>
        <dbReference type="EMBL" id="BDU78620.1"/>
    </source>
</evidence>
<dbReference type="NCBIfam" id="TIGR00229">
    <property type="entry name" value="sensory_box"/>
    <property type="match status" value="1"/>
</dbReference>
<feature type="domain" description="PAS" evidence="2">
    <location>
        <begin position="22"/>
        <end position="89"/>
    </location>
</feature>
<feature type="domain" description="GAF" evidence="1">
    <location>
        <begin position="189"/>
        <end position="342"/>
    </location>
</feature>
<dbReference type="SUPFAM" id="SSF55781">
    <property type="entry name" value="GAF domain-like"/>
    <property type="match status" value="1"/>
</dbReference>
<dbReference type="EMBL" id="AP027081">
    <property type="protein sequence ID" value="BDU78620.1"/>
    <property type="molecule type" value="Genomic_DNA"/>
</dbReference>
<evidence type="ECO:0000259" key="1">
    <source>
        <dbReference type="SMART" id="SM00065"/>
    </source>
</evidence>
<dbReference type="SMART" id="SM00091">
    <property type="entry name" value="PAS"/>
    <property type="match status" value="1"/>
</dbReference>
<name>A0AA48KF20_9BACT</name>
<gene>
    <name evidence="3" type="ORF">METESE_35780</name>
</gene>
<dbReference type="InterPro" id="IPR013767">
    <property type="entry name" value="PAS_fold"/>
</dbReference>